<dbReference type="GO" id="GO:0016020">
    <property type="term" value="C:membrane"/>
    <property type="evidence" value="ECO:0007669"/>
    <property type="project" value="UniProtKB-SubCell"/>
</dbReference>
<evidence type="ECO:0000313" key="4">
    <source>
        <dbReference type="EMBL" id="EMS49577.1"/>
    </source>
</evidence>
<dbReference type="PANTHER" id="PTHR33138:SF89">
    <property type="entry name" value="WALL-ASSOCIATED RECEPTOR KINASE GALACTURONAN-BINDING DOMAIN-CONTAINING PROTEIN"/>
    <property type="match status" value="1"/>
</dbReference>
<dbReference type="Pfam" id="PF13947">
    <property type="entry name" value="GUB_WAK_bind"/>
    <property type="match status" value="2"/>
</dbReference>
<gene>
    <name evidence="4" type="ORF">TRIUR3_00628</name>
</gene>
<evidence type="ECO:0000259" key="3">
    <source>
        <dbReference type="Pfam" id="PF13947"/>
    </source>
</evidence>
<feature type="domain" description="Wall-associated receptor kinase galacturonan-binding" evidence="3">
    <location>
        <begin position="322"/>
        <end position="388"/>
    </location>
</feature>
<evidence type="ECO:0000256" key="1">
    <source>
        <dbReference type="ARBA" id="ARBA00004167"/>
    </source>
</evidence>
<dbReference type="AlphaFoldDB" id="M7YQA3"/>
<dbReference type="InterPro" id="IPR025287">
    <property type="entry name" value="WAK_GUB"/>
</dbReference>
<proteinExistence type="predicted"/>
<protein>
    <recommendedName>
        <fullName evidence="3">Wall-associated receptor kinase galacturonan-binding domain-containing protein</fullName>
    </recommendedName>
</protein>
<keyword evidence="2" id="KW-0732">Signal</keyword>
<evidence type="ECO:0000256" key="2">
    <source>
        <dbReference type="ARBA" id="ARBA00022729"/>
    </source>
</evidence>
<feature type="domain" description="Wall-associated receptor kinase galacturonan-binding" evidence="3">
    <location>
        <begin position="29"/>
        <end position="99"/>
    </location>
</feature>
<dbReference type="PANTHER" id="PTHR33138">
    <property type="entry name" value="OS01G0690200 PROTEIN"/>
    <property type="match status" value="1"/>
</dbReference>
<dbReference type="EMBL" id="KD241829">
    <property type="protein sequence ID" value="EMS49577.1"/>
    <property type="molecule type" value="Genomic_DNA"/>
</dbReference>
<dbReference type="GO" id="GO:0030247">
    <property type="term" value="F:polysaccharide binding"/>
    <property type="evidence" value="ECO:0007669"/>
    <property type="project" value="InterPro"/>
</dbReference>
<dbReference type="STRING" id="4572.M7YQA3"/>
<sequence>MALGRWFFWALWLPLILVVTAAREQREGCSDSAKRCGNMSISGPFWLRDNVAEQACGSSDFEVICFNNTTPVLRSSIPGGYGFAIIRISYEQRSLRVADVGKLELLSDGCLEIWNTSAELGVPFRIAPDNLNLILYSCTEATSAAAMARRDGELAQTRMRCGDESRVFVRAAGRYDGTGGYGGYAVQGCAAAAVPVRGRGSSSGEANASDYERVIKGGFLMTWDPPPLPPPTRPLCIWLMCTGKRVDYGAGLVVATSDGRFVPSTILYPFGAKRNILLSSSIGRNHPPPSRMVLPWLGPCLLLLLAVVVSPMLAAAADAGGCAPGKCGNLAVSIPFGVVHGSEENRCAHFGFQVHCKDDVPYLGYYEPEYGLQILDIFYSNGSLLVSDVHKLGDFDLSRDGSSFKTFVRTKGL</sequence>
<dbReference type="eggNOG" id="KOG1187">
    <property type="taxonomic scope" value="Eukaryota"/>
</dbReference>
<name>M7YQA3_TRIUA</name>
<organism evidence="4">
    <name type="scientific">Triticum urartu</name>
    <name type="common">Red wild einkorn</name>
    <name type="synonym">Crithodium urartu</name>
    <dbReference type="NCBI Taxonomy" id="4572"/>
    <lineage>
        <taxon>Eukaryota</taxon>
        <taxon>Viridiplantae</taxon>
        <taxon>Streptophyta</taxon>
        <taxon>Embryophyta</taxon>
        <taxon>Tracheophyta</taxon>
        <taxon>Spermatophyta</taxon>
        <taxon>Magnoliopsida</taxon>
        <taxon>Liliopsida</taxon>
        <taxon>Poales</taxon>
        <taxon>Poaceae</taxon>
        <taxon>BOP clade</taxon>
        <taxon>Pooideae</taxon>
        <taxon>Triticodae</taxon>
        <taxon>Triticeae</taxon>
        <taxon>Triticinae</taxon>
        <taxon>Triticum</taxon>
    </lineage>
</organism>
<comment type="subcellular location">
    <subcellularLocation>
        <location evidence="1">Membrane</location>
        <topology evidence="1">Single-pass membrane protein</topology>
    </subcellularLocation>
</comment>
<reference evidence="4" key="1">
    <citation type="journal article" date="2013" name="Nature">
        <title>Draft genome of the wheat A-genome progenitor Triticum urartu.</title>
        <authorList>
            <person name="Ling H.Q."/>
            <person name="Zhao S."/>
            <person name="Liu D."/>
            <person name="Wang J."/>
            <person name="Sun H."/>
            <person name="Zhang C."/>
            <person name="Fan H."/>
            <person name="Li D."/>
            <person name="Dong L."/>
            <person name="Tao Y."/>
            <person name="Gao C."/>
            <person name="Wu H."/>
            <person name="Li Y."/>
            <person name="Cui Y."/>
            <person name="Guo X."/>
            <person name="Zheng S."/>
            <person name="Wang B."/>
            <person name="Yu K."/>
            <person name="Liang Q."/>
            <person name="Yang W."/>
            <person name="Lou X."/>
            <person name="Chen J."/>
            <person name="Feng M."/>
            <person name="Jian J."/>
            <person name="Zhang X."/>
            <person name="Luo G."/>
            <person name="Jiang Y."/>
            <person name="Liu J."/>
            <person name="Wang Z."/>
            <person name="Sha Y."/>
            <person name="Zhang B."/>
            <person name="Wu H."/>
            <person name="Tang D."/>
            <person name="Shen Q."/>
            <person name="Xue P."/>
            <person name="Zou S."/>
            <person name="Wang X."/>
            <person name="Liu X."/>
            <person name="Wang F."/>
            <person name="Yang Y."/>
            <person name="An X."/>
            <person name="Dong Z."/>
            <person name="Zhang K."/>
            <person name="Zhang X."/>
            <person name="Luo M.C."/>
            <person name="Dvorak J."/>
            <person name="Tong Y."/>
            <person name="Wang J."/>
            <person name="Yang H."/>
            <person name="Li Z."/>
            <person name="Wang D."/>
            <person name="Zhang A."/>
            <person name="Wang J."/>
        </authorList>
    </citation>
    <scope>NUCLEOTIDE SEQUENCE</scope>
</reference>
<accession>M7YQA3</accession>